<keyword evidence="15 19" id="KW-0131">Cell cycle</keyword>
<protein>
    <recommendedName>
        <fullName evidence="6 19">UDP-N-acetylenolpyruvoylglucosamine reductase</fullName>
        <ecNumber evidence="5 19">1.3.1.98</ecNumber>
    </recommendedName>
    <alternativeName>
        <fullName evidence="17 19">UDP-N-acetylmuramate dehydrogenase</fullName>
    </alternativeName>
</protein>
<evidence type="ECO:0000259" key="20">
    <source>
        <dbReference type="PROSITE" id="PS51387"/>
    </source>
</evidence>
<evidence type="ECO:0000256" key="19">
    <source>
        <dbReference type="HAMAP-Rule" id="MF_00037"/>
    </source>
</evidence>
<dbReference type="InterPro" id="IPR006094">
    <property type="entry name" value="Oxid_FAD_bind_N"/>
</dbReference>
<evidence type="ECO:0000256" key="13">
    <source>
        <dbReference type="ARBA" id="ARBA00022984"/>
    </source>
</evidence>
<keyword evidence="7 19" id="KW-0963">Cytoplasm</keyword>
<evidence type="ECO:0000256" key="4">
    <source>
        <dbReference type="ARBA" id="ARBA00004752"/>
    </source>
</evidence>
<dbReference type="EMBL" id="JALBUT010000001">
    <property type="protein sequence ID" value="MDX8414876.1"/>
    <property type="molecule type" value="Genomic_DNA"/>
</dbReference>
<keyword evidence="8 19" id="KW-0132">Cell division</keyword>
<reference evidence="21 22" key="1">
    <citation type="submission" date="2022-03" db="EMBL/GenBank/DDBJ databases">
        <title>Novel taxa within the pig intestine.</title>
        <authorList>
            <person name="Wylensek D."/>
            <person name="Bishof K."/>
            <person name="Afrizal A."/>
            <person name="Clavel T."/>
        </authorList>
    </citation>
    <scope>NUCLEOTIDE SEQUENCE [LARGE SCALE GENOMIC DNA]</scope>
    <source>
        <strain evidence="21 22">CLA-KB-P66</strain>
    </source>
</reference>
<accession>A0ABU4WE92</accession>
<dbReference type="InterPro" id="IPR016166">
    <property type="entry name" value="FAD-bd_PCMH"/>
</dbReference>
<evidence type="ECO:0000313" key="22">
    <source>
        <dbReference type="Proteomes" id="UP001275932"/>
    </source>
</evidence>
<evidence type="ECO:0000256" key="3">
    <source>
        <dbReference type="ARBA" id="ARBA00004496"/>
    </source>
</evidence>
<dbReference type="SUPFAM" id="SSF56176">
    <property type="entry name" value="FAD-binding/transporter-associated domain-like"/>
    <property type="match status" value="1"/>
</dbReference>
<organism evidence="21 22">
    <name type="scientific">Intestinicryptomonas porci</name>
    <dbReference type="NCBI Taxonomy" id="2926320"/>
    <lineage>
        <taxon>Bacteria</taxon>
        <taxon>Pseudomonadati</taxon>
        <taxon>Verrucomicrobiota</taxon>
        <taxon>Opitutia</taxon>
        <taxon>Opitutales</taxon>
        <taxon>Intestinicryptomonaceae</taxon>
        <taxon>Intestinicryptomonas</taxon>
    </lineage>
</organism>
<feature type="active site" evidence="19">
    <location>
        <position position="168"/>
    </location>
</feature>
<dbReference type="RefSeq" id="WP_370396321.1">
    <property type="nucleotide sequence ID" value="NZ_JALBUT010000001.1"/>
</dbReference>
<keyword evidence="9 19" id="KW-0285">Flavoprotein</keyword>
<evidence type="ECO:0000256" key="11">
    <source>
        <dbReference type="ARBA" id="ARBA00022857"/>
    </source>
</evidence>
<keyword evidence="10 19" id="KW-0274">FAD</keyword>
<comment type="cofactor">
    <cofactor evidence="1 19">
        <name>FAD</name>
        <dbReference type="ChEBI" id="CHEBI:57692"/>
    </cofactor>
</comment>
<dbReference type="Gene3D" id="3.30.465.10">
    <property type="match status" value="1"/>
</dbReference>
<keyword evidence="13 19" id="KW-0573">Peptidoglycan synthesis</keyword>
<evidence type="ECO:0000256" key="15">
    <source>
        <dbReference type="ARBA" id="ARBA00023306"/>
    </source>
</evidence>
<evidence type="ECO:0000256" key="1">
    <source>
        <dbReference type="ARBA" id="ARBA00001974"/>
    </source>
</evidence>
<dbReference type="PANTHER" id="PTHR21071">
    <property type="entry name" value="UDP-N-ACETYLENOLPYRUVOYLGLUCOSAMINE REDUCTASE"/>
    <property type="match status" value="1"/>
</dbReference>
<evidence type="ECO:0000256" key="5">
    <source>
        <dbReference type="ARBA" id="ARBA00012518"/>
    </source>
</evidence>
<comment type="function">
    <text evidence="2 19">Cell wall formation.</text>
</comment>
<evidence type="ECO:0000256" key="18">
    <source>
        <dbReference type="ARBA" id="ARBA00048914"/>
    </source>
</evidence>
<keyword evidence="22" id="KW-1185">Reference proteome</keyword>
<evidence type="ECO:0000256" key="10">
    <source>
        <dbReference type="ARBA" id="ARBA00022827"/>
    </source>
</evidence>
<comment type="catalytic activity">
    <reaction evidence="18 19">
        <text>UDP-N-acetyl-alpha-D-muramate + NADP(+) = UDP-N-acetyl-3-O-(1-carboxyvinyl)-alpha-D-glucosamine + NADPH + H(+)</text>
        <dbReference type="Rhea" id="RHEA:12248"/>
        <dbReference type="ChEBI" id="CHEBI:15378"/>
        <dbReference type="ChEBI" id="CHEBI:57783"/>
        <dbReference type="ChEBI" id="CHEBI:58349"/>
        <dbReference type="ChEBI" id="CHEBI:68483"/>
        <dbReference type="ChEBI" id="CHEBI:70757"/>
        <dbReference type="EC" id="1.3.1.98"/>
    </reaction>
</comment>
<proteinExistence type="inferred from homology"/>
<dbReference type="PANTHER" id="PTHR21071:SF4">
    <property type="entry name" value="UDP-N-ACETYLENOLPYRUVOYLGLUCOSAMINE REDUCTASE"/>
    <property type="match status" value="1"/>
</dbReference>
<dbReference type="Gene3D" id="3.90.78.10">
    <property type="entry name" value="UDP-N-acetylenolpyruvoylglucosamine reductase, C-terminal domain"/>
    <property type="match status" value="1"/>
</dbReference>
<dbReference type="GO" id="GO:0008762">
    <property type="term" value="F:UDP-N-acetylmuramate dehydrogenase activity"/>
    <property type="evidence" value="ECO:0007669"/>
    <property type="project" value="UniProtKB-EC"/>
</dbReference>
<dbReference type="HAMAP" id="MF_00037">
    <property type="entry name" value="MurB"/>
    <property type="match status" value="1"/>
</dbReference>
<dbReference type="InterPro" id="IPR016169">
    <property type="entry name" value="FAD-bd_PCMH_sub2"/>
</dbReference>
<keyword evidence="11 19" id="KW-0521">NADP</keyword>
<evidence type="ECO:0000256" key="2">
    <source>
        <dbReference type="ARBA" id="ARBA00003921"/>
    </source>
</evidence>
<feature type="active site" evidence="19">
    <location>
        <position position="289"/>
    </location>
</feature>
<evidence type="ECO:0000313" key="21">
    <source>
        <dbReference type="EMBL" id="MDX8414876.1"/>
    </source>
</evidence>
<comment type="similarity">
    <text evidence="19">Belongs to the MurB family.</text>
</comment>
<name>A0ABU4WE92_9BACT</name>
<evidence type="ECO:0000256" key="17">
    <source>
        <dbReference type="ARBA" id="ARBA00031026"/>
    </source>
</evidence>
<dbReference type="Pfam" id="PF02873">
    <property type="entry name" value="MurB_C"/>
    <property type="match status" value="1"/>
</dbReference>
<keyword evidence="16 19" id="KW-0961">Cell wall biogenesis/degradation</keyword>
<gene>
    <name evidence="19 21" type="primary">murB</name>
    <name evidence="21" type="ORF">MOX91_01575</name>
</gene>
<evidence type="ECO:0000256" key="6">
    <source>
        <dbReference type="ARBA" id="ARBA00015188"/>
    </source>
</evidence>
<evidence type="ECO:0000256" key="12">
    <source>
        <dbReference type="ARBA" id="ARBA00022960"/>
    </source>
</evidence>
<feature type="domain" description="FAD-binding PCMH-type" evidence="20">
    <location>
        <begin position="21"/>
        <end position="189"/>
    </location>
</feature>
<feature type="active site" description="Proton donor" evidence="19">
    <location>
        <position position="219"/>
    </location>
</feature>
<evidence type="ECO:0000256" key="8">
    <source>
        <dbReference type="ARBA" id="ARBA00022618"/>
    </source>
</evidence>
<dbReference type="InterPro" id="IPR036635">
    <property type="entry name" value="MurB_C_sf"/>
</dbReference>
<dbReference type="NCBIfam" id="TIGR00179">
    <property type="entry name" value="murB"/>
    <property type="match status" value="1"/>
</dbReference>
<evidence type="ECO:0000256" key="14">
    <source>
        <dbReference type="ARBA" id="ARBA00023002"/>
    </source>
</evidence>
<dbReference type="Proteomes" id="UP001275932">
    <property type="component" value="Unassembled WGS sequence"/>
</dbReference>
<dbReference type="InterPro" id="IPR011601">
    <property type="entry name" value="MurB_C"/>
</dbReference>
<comment type="subcellular location">
    <subcellularLocation>
        <location evidence="3 19">Cytoplasm</location>
    </subcellularLocation>
</comment>
<dbReference type="InterPro" id="IPR016167">
    <property type="entry name" value="FAD-bd_PCMH_sub1"/>
</dbReference>
<dbReference type="NCBIfam" id="NF010480">
    <property type="entry name" value="PRK13905.1"/>
    <property type="match status" value="1"/>
</dbReference>
<dbReference type="Pfam" id="PF01565">
    <property type="entry name" value="FAD_binding_4"/>
    <property type="match status" value="1"/>
</dbReference>
<dbReference type="SUPFAM" id="SSF56194">
    <property type="entry name" value="Uridine diphospho-N-Acetylenolpyruvylglucosamine reductase, MurB, C-terminal domain"/>
    <property type="match status" value="1"/>
</dbReference>
<dbReference type="PROSITE" id="PS51387">
    <property type="entry name" value="FAD_PCMH"/>
    <property type="match status" value="1"/>
</dbReference>
<dbReference type="EC" id="1.3.1.98" evidence="5 19"/>
<comment type="pathway">
    <text evidence="4 19">Cell wall biogenesis; peptidoglycan biosynthesis.</text>
</comment>
<comment type="caution">
    <text evidence="21">The sequence shown here is derived from an EMBL/GenBank/DDBJ whole genome shotgun (WGS) entry which is preliminary data.</text>
</comment>
<dbReference type="InterPro" id="IPR003170">
    <property type="entry name" value="MurB"/>
</dbReference>
<keyword evidence="14 19" id="KW-0560">Oxidoreductase</keyword>
<evidence type="ECO:0000256" key="9">
    <source>
        <dbReference type="ARBA" id="ARBA00022630"/>
    </source>
</evidence>
<evidence type="ECO:0000256" key="7">
    <source>
        <dbReference type="ARBA" id="ARBA00022490"/>
    </source>
</evidence>
<evidence type="ECO:0000256" key="16">
    <source>
        <dbReference type="ARBA" id="ARBA00023316"/>
    </source>
</evidence>
<keyword evidence="12 19" id="KW-0133">Cell shape</keyword>
<dbReference type="InterPro" id="IPR036318">
    <property type="entry name" value="FAD-bd_PCMH-like_sf"/>
</dbReference>
<sequence length="294" mass="31593">MDFDLPDIRENVPLKNFTTWKIGGNARLFIEAKSAEVPKILSWANSNGIKAHILGAGSNVLIKDSGIDGLVVRLKDGVSSVKISEKTAFAPAGVRLAQFVNFLAKNGISGFEFLAGIPGTIGGAAFMNAGIGGENKREISDVFDGGILCNLKGEVFEVGADFMEFSHRHSVLHHSSHVLLSAKFRLEEKSSPEEILKKIRKTAKERAAREPKNRKNAGSVFKACGGVPAGLLIDRAGLKGCKIGAAQISRVHANWIENLGGATSSDVEALIKFAKEKVFEKFGVLLEEEVRILG</sequence>
<dbReference type="Gene3D" id="3.30.43.10">
    <property type="entry name" value="Uridine Diphospho-n-acetylenolpyruvylglucosamine Reductase, domain 2"/>
    <property type="match status" value="1"/>
</dbReference>